<keyword evidence="3" id="KW-0378">Hydrolase</keyword>
<dbReference type="RefSeq" id="WP_115225911.1">
    <property type="nucleotide sequence ID" value="NZ_CAWOLO010000001.1"/>
</dbReference>
<dbReference type="Proteomes" id="UP000295794">
    <property type="component" value="Unassembled WGS sequence"/>
</dbReference>
<dbReference type="InterPro" id="IPR029058">
    <property type="entry name" value="AB_hydrolase_fold"/>
</dbReference>
<evidence type="ECO:0000259" key="1">
    <source>
        <dbReference type="Pfam" id="PF00391"/>
    </source>
</evidence>
<evidence type="ECO:0000313" key="4">
    <source>
        <dbReference type="Proteomes" id="UP000255108"/>
    </source>
</evidence>
<dbReference type="InterPro" id="IPR036637">
    <property type="entry name" value="Phosphohistidine_dom_sf"/>
</dbReference>
<name>A0A377Q2H6_9NEIS</name>
<keyword evidence="5" id="KW-1185">Reference proteome</keyword>
<dbReference type="OrthoDB" id="9765468at2"/>
<dbReference type="PANTHER" id="PTHR43615:SF1">
    <property type="entry name" value="PPDK_N DOMAIN-CONTAINING PROTEIN"/>
    <property type="match status" value="1"/>
</dbReference>
<dbReference type="Gene3D" id="3.30.470.20">
    <property type="entry name" value="ATP-grasp fold, B domain"/>
    <property type="match status" value="1"/>
</dbReference>
<evidence type="ECO:0000313" key="2">
    <source>
        <dbReference type="EMBL" id="STQ89466.1"/>
    </source>
</evidence>
<dbReference type="PANTHER" id="PTHR43615">
    <property type="entry name" value="PHOSPHOENOLPYRUVATE SYNTHASE-RELATED"/>
    <property type="match status" value="1"/>
</dbReference>
<sequence length="816" mass="90872">MKKLYLLAGNGSASDWWDDVLPHFTQYQTIAIELPGFGNNRDPLPDSLHGLSLALEQQLEPGHAILATGINALPVLHLLVRRPGFFSRVVLLSPVGVLLWKRRLPRLMALPGLLRLVHALLSHAPKLFSGQFASAGFGPDYTRIANGYRRCRAFKPYFRWVQPDSALTLFDQITDRIELIWGEADKIVSPAHAAAWEAVLCRAELSITFQAGWGHYPFWQYPADFTQWLEAGPAGFAAHTKAGRLLLASHAHLPVPALICIENSADPRLAPFLQQAAPHGWAVRSSGDDEDGIDIANAGRHQTFLRVASADVARRSTEIFASGVRCVAVQRMIHPSLSGVAFVRPLSAQIEWVEGHLEGLVEGSAHPSQLLLSRMGGGWGAQPKPTSLSPDAPSPSQTQLWDFLQAIVAAFHQAHLDIEWAWDGKQFWMLQARPVTVYPWQRWLTSANIDEILPESPSRWMEMAQRGAASSIPHVYARWDKRVLNDNEKFSALYQDASYINSDLFLARMFDWGMDGAQYAREVGGSTPAMPIRPLRWLASLPVFIRMLFASRQAINQLDKGLSQWQAELHTLSQSPDQSDQTEQLARWWLRFYCWLVQQNLCIAAALASSGGDFLGRPATVYQALTASPHRLPWETDPATPRPQSPAPSLQTLERWPAAIRLAHRLGLPGMRGYYSQVREHFRDQLMRLFFQMHHAIPAEQAAYWFSPVASPRNRRGSFWQTGSAELGQSAALLIYPGKVSGILGSDILLVDTLDPGQHAHYRQARAIIARSGGILSHGSTLLRELKIPSAILPNISSEWLGKRVCLNNGQLSLIE</sequence>
<dbReference type="GO" id="GO:0016772">
    <property type="term" value="F:transferase activity, transferring phosphorus-containing groups"/>
    <property type="evidence" value="ECO:0007669"/>
    <property type="project" value="InterPro"/>
</dbReference>
<gene>
    <name evidence="3" type="ORF">EV682_101472</name>
    <name evidence="2" type="ORF">NCTC11159_00490</name>
</gene>
<evidence type="ECO:0000313" key="5">
    <source>
        <dbReference type="Proteomes" id="UP000295794"/>
    </source>
</evidence>
<protein>
    <submittedName>
        <fullName evidence="3">Alpha-beta hydrolase superfamily lysophospholipase</fullName>
    </submittedName>
    <submittedName>
        <fullName evidence="2">Phosphoenolpyruvate synthase</fullName>
    </submittedName>
</protein>
<dbReference type="SUPFAM" id="SSF52009">
    <property type="entry name" value="Phosphohistidine domain"/>
    <property type="match status" value="1"/>
</dbReference>
<feature type="domain" description="PEP-utilising enzyme mobile" evidence="1">
    <location>
        <begin position="747"/>
        <end position="790"/>
    </location>
</feature>
<reference evidence="3 5" key="2">
    <citation type="submission" date="2019-03" db="EMBL/GenBank/DDBJ databases">
        <title>Genomic Encyclopedia of Type Strains, Phase IV (KMG-IV): sequencing the most valuable type-strain genomes for metagenomic binning, comparative biology and taxonomic classification.</title>
        <authorList>
            <person name="Goeker M."/>
        </authorList>
    </citation>
    <scope>NUCLEOTIDE SEQUENCE [LARGE SCALE GENOMIC DNA]</scope>
    <source>
        <strain evidence="3 5">DSM 3764</strain>
    </source>
</reference>
<evidence type="ECO:0000313" key="3">
    <source>
        <dbReference type="EMBL" id="TCU90439.1"/>
    </source>
</evidence>
<organism evidence="2 4">
    <name type="scientific">Iodobacter fluviatilis</name>
    <dbReference type="NCBI Taxonomy" id="537"/>
    <lineage>
        <taxon>Bacteria</taxon>
        <taxon>Pseudomonadati</taxon>
        <taxon>Pseudomonadota</taxon>
        <taxon>Betaproteobacteria</taxon>
        <taxon>Neisseriales</taxon>
        <taxon>Chitinibacteraceae</taxon>
        <taxon>Iodobacter</taxon>
    </lineage>
</organism>
<dbReference type="Pfam" id="PF00391">
    <property type="entry name" value="PEP-utilizers"/>
    <property type="match status" value="1"/>
</dbReference>
<keyword evidence="2" id="KW-0670">Pyruvate</keyword>
<dbReference type="GO" id="GO:0016787">
    <property type="term" value="F:hydrolase activity"/>
    <property type="evidence" value="ECO:0007669"/>
    <property type="project" value="UniProtKB-KW"/>
</dbReference>
<dbReference type="Gene3D" id="3.50.30.10">
    <property type="entry name" value="Phosphohistidine domain"/>
    <property type="match status" value="1"/>
</dbReference>
<dbReference type="EMBL" id="SMBT01000001">
    <property type="protein sequence ID" value="TCU90439.1"/>
    <property type="molecule type" value="Genomic_DNA"/>
</dbReference>
<dbReference type="InterPro" id="IPR051549">
    <property type="entry name" value="PEP_Utilizing_Enz"/>
</dbReference>
<dbReference type="AlphaFoldDB" id="A0A377Q2H6"/>
<dbReference type="Gene3D" id="3.40.50.1820">
    <property type="entry name" value="alpha/beta hydrolase"/>
    <property type="match status" value="1"/>
</dbReference>
<dbReference type="SUPFAM" id="SSF53474">
    <property type="entry name" value="alpha/beta-Hydrolases"/>
    <property type="match status" value="1"/>
</dbReference>
<accession>A0A377Q2H6</accession>
<dbReference type="EMBL" id="UGHR01000001">
    <property type="protein sequence ID" value="STQ89466.1"/>
    <property type="molecule type" value="Genomic_DNA"/>
</dbReference>
<dbReference type="SUPFAM" id="SSF56059">
    <property type="entry name" value="Glutathione synthetase ATP-binding domain-like"/>
    <property type="match status" value="1"/>
</dbReference>
<dbReference type="InterPro" id="IPR008279">
    <property type="entry name" value="PEP-util_enz_mobile_dom"/>
</dbReference>
<proteinExistence type="predicted"/>
<dbReference type="Proteomes" id="UP000255108">
    <property type="component" value="Unassembled WGS sequence"/>
</dbReference>
<reference evidence="2 4" key="1">
    <citation type="submission" date="2018-06" db="EMBL/GenBank/DDBJ databases">
        <authorList>
            <consortium name="Pathogen Informatics"/>
            <person name="Doyle S."/>
        </authorList>
    </citation>
    <scope>NUCLEOTIDE SEQUENCE [LARGE SCALE GENOMIC DNA]</scope>
    <source>
        <strain evidence="2 4">NCTC11159</strain>
    </source>
</reference>